<feature type="transmembrane region" description="Helical" evidence="9">
    <location>
        <begin position="54"/>
        <end position="78"/>
    </location>
</feature>
<dbReference type="GO" id="GO:0004930">
    <property type="term" value="F:G protein-coupled receptor activity"/>
    <property type="evidence" value="ECO:0007669"/>
    <property type="project" value="UniProtKB-KW"/>
</dbReference>
<feature type="transmembrane region" description="Helical" evidence="9">
    <location>
        <begin position="237"/>
        <end position="260"/>
    </location>
</feature>
<proteinExistence type="predicted"/>
<keyword evidence="3 9" id="KW-0812">Transmembrane</keyword>
<evidence type="ECO:0000256" key="8">
    <source>
        <dbReference type="ARBA" id="ARBA00023224"/>
    </source>
</evidence>
<keyword evidence="12" id="KW-1185">Reference proteome</keyword>
<comment type="subcellular location">
    <subcellularLocation>
        <location evidence="1">Cell membrane</location>
        <topology evidence="1">Multi-pass membrane protein</topology>
    </subcellularLocation>
</comment>
<dbReference type="InterPro" id="IPR000276">
    <property type="entry name" value="GPCR_Rhodpsn"/>
</dbReference>
<feature type="transmembrane region" description="Helical" evidence="9">
    <location>
        <begin position="136"/>
        <end position="157"/>
    </location>
</feature>
<dbReference type="SUPFAM" id="SSF81321">
    <property type="entry name" value="Family A G protein-coupled receptor-like"/>
    <property type="match status" value="1"/>
</dbReference>
<evidence type="ECO:0000259" key="10">
    <source>
        <dbReference type="PROSITE" id="PS50262"/>
    </source>
</evidence>
<feature type="domain" description="G-protein coupled receptors family 1 profile" evidence="10">
    <location>
        <begin position="34"/>
        <end position="289"/>
    </location>
</feature>
<evidence type="ECO:0000256" key="5">
    <source>
        <dbReference type="ARBA" id="ARBA00023040"/>
    </source>
</evidence>
<evidence type="ECO:0000256" key="6">
    <source>
        <dbReference type="ARBA" id="ARBA00023136"/>
    </source>
</evidence>
<name>A0A8S3Z749_9EUPU</name>
<dbReference type="GO" id="GO:0005886">
    <property type="term" value="C:plasma membrane"/>
    <property type="evidence" value="ECO:0007669"/>
    <property type="project" value="UniProtKB-SubCell"/>
</dbReference>
<dbReference type="PRINTS" id="PR00237">
    <property type="entry name" value="GPCRRHODOPSN"/>
</dbReference>
<dbReference type="InterPro" id="IPR050569">
    <property type="entry name" value="TAAR"/>
</dbReference>
<feature type="transmembrane region" description="Helical" evidence="9">
    <location>
        <begin position="20"/>
        <end position="42"/>
    </location>
</feature>
<protein>
    <recommendedName>
        <fullName evidence="10">G-protein coupled receptors family 1 profile domain-containing protein</fullName>
    </recommendedName>
</protein>
<evidence type="ECO:0000256" key="4">
    <source>
        <dbReference type="ARBA" id="ARBA00022989"/>
    </source>
</evidence>
<keyword evidence="5" id="KW-0297">G-protein coupled receptor</keyword>
<evidence type="ECO:0000256" key="9">
    <source>
        <dbReference type="SAM" id="Phobius"/>
    </source>
</evidence>
<dbReference type="PANTHER" id="PTHR24249:SF372">
    <property type="entry name" value="G-PROTEIN COUPLED RECEPTORS FAMILY 1 PROFILE DOMAIN-CONTAINING PROTEIN"/>
    <property type="match status" value="1"/>
</dbReference>
<dbReference type="Gene3D" id="1.20.1070.10">
    <property type="entry name" value="Rhodopsin 7-helix transmembrane proteins"/>
    <property type="match status" value="1"/>
</dbReference>
<comment type="caution">
    <text evidence="11">The sequence shown here is derived from an EMBL/GenBank/DDBJ whole genome shotgun (WGS) entry which is preliminary data.</text>
</comment>
<keyword evidence="2" id="KW-1003">Cell membrane</keyword>
<keyword evidence="8" id="KW-0807">Transducer</keyword>
<dbReference type="OrthoDB" id="6123079at2759"/>
<reference evidence="11" key="1">
    <citation type="submission" date="2021-04" db="EMBL/GenBank/DDBJ databases">
        <authorList>
            <consortium name="Molecular Ecology Group"/>
        </authorList>
    </citation>
    <scope>NUCLEOTIDE SEQUENCE</scope>
</reference>
<dbReference type="Pfam" id="PF00001">
    <property type="entry name" value="7tm_1"/>
    <property type="match status" value="1"/>
</dbReference>
<dbReference type="PANTHER" id="PTHR24249">
    <property type="entry name" value="HISTAMINE RECEPTOR-RELATED G-PROTEIN COUPLED RECEPTOR"/>
    <property type="match status" value="1"/>
</dbReference>
<feature type="transmembrane region" description="Helical" evidence="9">
    <location>
        <begin position="266"/>
        <end position="292"/>
    </location>
</feature>
<organism evidence="11 12">
    <name type="scientific">Candidula unifasciata</name>
    <dbReference type="NCBI Taxonomy" id="100452"/>
    <lineage>
        <taxon>Eukaryota</taxon>
        <taxon>Metazoa</taxon>
        <taxon>Spiralia</taxon>
        <taxon>Lophotrochozoa</taxon>
        <taxon>Mollusca</taxon>
        <taxon>Gastropoda</taxon>
        <taxon>Heterobranchia</taxon>
        <taxon>Euthyneura</taxon>
        <taxon>Panpulmonata</taxon>
        <taxon>Eupulmonata</taxon>
        <taxon>Stylommatophora</taxon>
        <taxon>Helicina</taxon>
        <taxon>Helicoidea</taxon>
        <taxon>Geomitridae</taxon>
        <taxon>Candidula</taxon>
    </lineage>
</organism>
<dbReference type="AlphaFoldDB" id="A0A8S3Z749"/>
<evidence type="ECO:0000256" key="3">
    <source>
        <dbReference type="ARBA" id="ARBA00022692"/>
    </source>
</evidence>
<evidence type="ECO:0000313" key="12">
    <source>
        <dbReference type="Proteomes" id="UP000678393"/>
    </source>
</evidence>
<keyword evidence="7" id="KW-0675">Receptor</keyword>
<accession>A0A8S3Z749</accession>
<dbReference type="PROSITE" id="PS50262">
    <property type="entry name" value="G_PROTEIN_RECEP_F1_2"/>
    <property type="match status" value="1"/>
</dbReference>
<feature type="transmembrane region" description="Helical" evidence="9">
    <location>
        <begin position="98"/>
        <end position="115"/>
    </location>
</feature>
<gene>
    <name evidence="11" type="ORF">CUNI_LOCUS10882</name>
</gene>
<evidence type="ECO:0000256" key="2">
    <source>
        <dbReference type="ARBA" id="ARBA00022475"/>
    </source>
</evidence>
<sequence>MDGNITYLCVHHFTIGGLPLQFFSIPFGVLVLFQNLLTIIIIHRTPKLHTHANIVLASIACGDIYLALVYIGDGIIYLPGVRNTMRPNPFLEASTCGAGYSSLLLSVSQLGFIAVDRYIHIVNPLYYIAHITKRRVYTIIACFWIVGLVYGIIPVIMYRSTSNDNICLIARPPFEYIVVPVVLYHVEIVLMFVCYFRIARLAFQRKKASHARQLGLNGDTLNRENFNHSRVAAWKSVTFFATMCGIFVVCTYPAVLAILISSVDSFPLSVFMPLMFLFLIHSVLNFFVYFNMNKDFCQGFKKIIADIQHKFMKTNTRNGN</sequence>
<evidence type="ECO:0000256" key="1">
    <source>
        <dbReference type="ARBA" id="ARBA00004651"/>
    </source>
</evidence>
<evidence type="ECO:0000313" key="11">
    <source>
        <dbReference type="EMBL" id="CAG5125324.1"/>
    </source>
</evidence>
<evidence type="ECO:0000256" key="7">
    <source>
        <dbReference type="ARBA" id="ARBA00023170"/>
    </source>
</evidence>
<dbReference type="EMBL" id="CAJHNH020002024">
    <property type="protein sequence ID" value="CAG5125324.1"/>
    <property type="molecule type" value="Genomic_DNA"/>
</dbReference>
<dbReference type="Proteomes" id="UP000678393">
    <property type="component" value="Unassembled WGS sequence"/>
</dbReference>
<keyword evidence="6 9" id="KW-0472">Membrane</keyword>
<dbReference type="InterPro" id="IPR017452">
    <property type="entry name" value="GPCR_Rhodpsn_7TM"/>
</dbReference>
<keyword evidence="4 9" id="KW-1133">Transmembrane helix</keyword>
<dbReference type="CDD" id="cd00637">
    <property type="entry name" value="7tm_classA_rhodopsin-like"/>
    <property type="match status" value="1"/>
</dbReference>
<feature type="transmembrane region" description="Helical" evidence="9">
    <location>
        <begin position="177"/>
        <end position="198"/>
    </location>
</feature>